<dbReference type="AlphaFoldDB" id="A0A2H0KQV5"/>
<accession>A0A2H0KQV5</accession>
<organism evidence="1 2">
    <name type="scientific">Candidatus Portnoybacteria bacterium CG11_big_fil_rev_8_21_14_0_20_44_10</name>
    <dbReference type="NCBI Taxonomy" id="1974818"/>
    <lineage>
        <taxon>Bacteria</taxon>
        <taxon>Candidatus Portnoyibacteriota</taxon>
    </lineage>
</organism>
<evidence type="ECO:0000313" key="2">
    <source>
        <dbReference type="Proteomes" id="UP000231550"/>
    </source>
</evidence>
<evidence type="ECO:0000313" key="1">
    <source>
        <dbReference type="EMBL" id="PIQ74519.1"/>
    </source>
</evidence>
<dbReference type="EMBL" id="PCVN01000043">
    <property type="protein sequence ID" value="PIQ74519.1"/>
    <property type="molecule type" value="Genomic_DNA"/>
</dbReference>
<name>A0A2H0KQV5_9BACT</name>
<proteinExistence type="predicted"/>
<sequence>MNENMSIKSDAQLISDYLKSGNQEPLEILIKKYLKPVYNFAYRLSAIQKRPRILRRKSL</sequence>
<reference evidence="1 2" key="1">
    <citation type="submission" date="2017-09" db="EMBL/GenBank/DDBJ databases">
        <title>Depth-based differentiation of microbial function through sediment-hosted aquifers and enrichment of novel symbionts in the deep terrestrial subsurface.</title>
        <authorList>
            <person name="Probst A.J."/>
            <person name="Ladd B."/>
            <person name="Jarett J.K."/>
            <person name="Geller-Mcgrath D.E."/>
            <person name="Sieber C.M."/>
            <person name="Emerson J.B."/>
            <person name="Anantharaman K."/>
            <person name="Thomas B.C."/>
            <person name="Malmstrom R."/>
            <person name="Stieglmeier M."/>
            <person name="Klingl A."/>
            <person name="Woyke T."/>
            <person name="Ryan C.M."/>
            <person name="Banfield J.F."/>
        </authorList>
    </citation>
    <scope>NUCLEOTIDE SEQUENCE [LARGE SCALE GENOMIC DNA]</scope>
    <source>
        <strain evidence="1">CG11_big_fil_rev_8_21_14_0_20_44_10</strain>
    </source>
</reference>
<protein>
    <recommendedName>
        <fullName evidence="3">RNA polymerase sigma-70 region 2 domain-containing protein</fullName>
    </recommendedName>
</protein>
<dbReference type="Proteomes" id="UP000231550">
    <property type="component" value="Unassembled WGS sequence"/>
</dbReference>
<comment type="caution">
    <text evidence="1">The sequence shown here is derived from an EMBL/GenBank/DDBJ whole genome shotgun (WGS) entry which is preliminary data.</text>
</comment>
<evidence type="ECO:0008006" key="3">
    <source>
        <dbReference type="Google" id="ProtNLM"/>
    </source>
</evidence>
<gene>
    <name evidence="1" type="ORF">COV85_01695</name>
</gene>